<evidence type="ECO:0000259" key="2">
    <source>
        <dbReference type="Pfam" id="PF13568"/>
    </source>
</evidence>
<dbReference type="Pfam" id="PF13568">
    <property type="entry name" value="OMP_b-brl_2"/>
    <property type="match status" value="1"/>
</dbReference>
<dbReference type="InterPro" id="IPR011250">
    <property type="entry name" value="OMP/PagP_B-barrel"/>
</dbReference>
<dbReference type="Proteomes" id="UP000823612">
    <property type="component" value="Unassembled WGS sequence"/>
</dbReference>
<feature type="domain" description="Outer membrane protein beta-barrel" evidence="2">
    <location>
        <begin position="21"/>
        <end position="202"/>
    </location>
</feature>
<organism evidence="3 4">
    <name type="scientific">Candidatus Pullibacteroides excrementavium</name>
    <dbReference type="NCBI Taxonomy" id="2840905"/>
    <lineage>
        <taxon>Bacteria</taxon>
        <taxon>Pseudomonadati</taxon>
        <taxon>Bacteroidota</taxon>
        <taxon>Bacteroidia</taxon>
        <taxon>Bacteroidales</taxon>
        <taxon>Candidatus Pullibacteroides</taxon>
    </lineage>
</organism>
<keyword evidence="1" id="KW-0732">Signal</keyword>
<proteinExistence type="predicted"/>
<dbReference type="InterPro" id="IPR025665">
    <property type="entry name" value="Beta-barrel_OMP_2"/>
</dbReference>
<dbReference type="EMBL" id="JADIMZ010000157">
    <property type="protein sequence ID" value="MBO8433616.1"/>
    <property type="molecule type" value="Genomic_DNA"/>
</dbReference>
<evidence type="ECO:0000313" key="4">
    <source>
        <dbReference type="Proteomes" id="UP000823612"/>
    </source>
</evidence>
<feature type="chain" id="PRO_5038351159" evidence="1">
    <location>
        <begin position="21"/>
        <end position="236"/>
    </location>
</feature>
<reference evidence="3" key="2">
    <citation type="journal article" date="2021" name="PeerJ">
        <title>Extensive microbial diversity within the chicken gut microbiome revealed by metagenomics and culture.</title>
        <authorList>
            <person name="Gilroy R."/>
            <person name="Ravi A."/>
            <person name="Getino M."/>
            <person name="Pursley I."/>
            <person name="Horton D.L."/>
            <person name="Alikhan N.F."/>
            <person name="Baker D."/>
            <person name="Gharbi K."/>
            <person name="Hall N."/>
            <person name="Watson M."/>
            <person name="Adriaenssens E.M."/>
            <person name="Foster-Nyarko E."/>
            <person name="Jarju S."/>
            <person name="Secka A."/>
            <person name="Antonio M."/>
            <person name="Oren A."/>
            <person name="Chaudhuri R.R."/>
            <person name="La Ragione R."/>
            <person name="Hildebrand F."/>
            <person name="Pallen M.J."/>
        </authorList>
    </citation>
    <scope>NUCLEOTIDE SEQUENCE</scope>
    <source>
        <strain evidence="3">2889</strain>
    </source>
</reference>
<accession>A0A9D9DU01</accession>
<sequence length="236" mass="26873">MKKASILLLLSLASLLPASAQWSIGIKGGYTYSTLSTKTRYFYDWNYVGRSGFAIGIPVQYQFFDWFALQAELSYNQKNYRLERSPYYGFYENRTNHYLSVPVYARFSFGGKKVRGFLDAGGYVGGWLASRRQGIEFTQFGTNQGAGTGNIYYPYDEAYGFDTRRDNRFEGGLLLGIGIEYKITSLIAVQLEGRYCYSLSDMQKNYMTDQAPRYLNSFLIQAGVAFSLNPNRAQPE</sequence>
<gene>
    <name evidence="3" type="ORF">IAB08_10055</name>
</gene>
<dbReference type="Gene3D" id="2.40.160.20">
    <property type="match status" value="1"/>
</dbReference>
<feature type="signal peptide" evidence="1">
    <location>
        <begin position="1"/>
        <end position="20"/>
    </location>
</feature>
<dbReference type="AlphaFoldDB" id="A0A9D9DU01"/>
<dbReference type="SUPFAM" id="SSF56925">
    <property type="entry name" value="OMPA-like"/>
    <property type="match status" value="1"/>
</dbReference>
<reference evidence="3" key="1">
    <citation type="submission" date="2020-10" db="EMBL/GenBank/DDBJ databases">
        <authorList>
            <person name="Gilroy R."/>
        </authorList>
    </citation>
    <scope>NUCLEOTIDE SEQUENCE</scope>
    <source>
        <strain evidence="3">2889</strain>
    </source>
</reference>
<protein>
    <submittedName>
        <fullName evidence="3">PorT family protein</fullName>
    </submittedName>
</protein>
<evidence type="ECO:0000256" key="1">
    <source>
        <dbReference type="SAM" id="SignalP"/>
    </source>
</evidence>
<comment type="caution">
    <text evidence="3">The sequence shown here is derived from an EMBL/GenBank/DDBJ whole genome shotgun (WGS) entry which is preliminary data.</text>
</comment>
<name>A0A9D9DU01_9BACT</name>
<evidence type="ECO:0000313" key="3">
    <source>
        <dbReference type="EMBL" id="MBO8433616.1"/>
    </source>
</evidence>